<dbReference type="Proteomes" id="UP000754563">
    <property type="component" value="Unassembled WGS sequence"/>
</dbReference>
<evidence type="ECO:0000313" key="1">
    <source>
        <dbReference type="EMBL" id="MCA9385997.1"/>
    </source>
</evidence>
<evidence type="ECO:0000313" key="2">
    <source>
        <dbReference type="Proteomes" id="UP000754563"/>
    </source>
</evidence>
<feature type="non-terminal residue" evidence="1">
    <location>
        <position position="239"/>
    </location>
</feature>
<sequence length="239" mass="27459">MIYYVIPKLIQQPTWGGSHIPETKGLSVKERIGQSYEFWSGSKLVPMTELDKVKVDKMPYLIGSNDVEDEKLVNKVKGIIDFEKLNLKEVFGRRRVPEILIKFTQAKGNSYQIHSKFKSGDYLPKQESWYFFAKGKITLGLREGVDVKQYQAICESIYEKTQELSKAVQKKKMKVDDARLELKRFIELNNPEQFVNVLTPEADTIVSNTIGGIHHSWEEDNTVIPDGNIVFEVQQDVSD</sequence>
<dbReference type="AlphaFoldDB" id="A0A955L8E2"/>
<organism evidence="1 2">
    <name type="scientific">Candidatus Dojkabacteria bacterium</name>
    <dbReference type="NCBI Taxonomy" id="2099670"/>
    <lineage>
        <taxon>Bacteria</taxon>
        <taxon>Candidatus Dojkabacteria</taxon>
    </lineage>
</organism>
<gene>
    <name evidence="1" type="ORF">KC717_05105</name>
</gene>
<protein>
    <submittedName>
        <fullName evidence="1">Uncharacterized protein</fullName>
    </submittedName>
</protein>
<accession>A0A955L8E2</accession>
<reference evidence="1" key="1">
    <citation type="submission" date="2020-04" db="EMBL/GenBank/DDBJ databases">
        <authorList>
            <person name="Zhang T."/>
        </authorList>
    </citation>
    <scope>NUCLEOTIDE SEQUENCE</scope>
    <source>
        <strain evidence="1">HKST-UBA11</strain>
    </source>
</reference>
<comment type="caution">
    <text evidence="1">The sequence shown here is derived from an EMBL/GenBank/DDBJ whole genome shotgun (WGS) entry which is preliminary data.</text>
</comment>
<proteinExistence type="predicted"/>
<reference evidence="1" key="2">
    <citation type="journal article" date="2021" name="Microbiome">
        <title>Successional dynamics and alternative stable states in a saline activated sludge microbial community over 9 years.</title>
        <authorList>
            <person name="Wang Y."/>
            <person name="Ye J."/>
            <person name="Ju F."/>
            <person name="Liu L."/>
            <person name="Boyd J.A."/>
            <person name="Deng Y."/>
            <person name="Parks D.H."/>
            <person name="Jiang X."/>
            <person name="Yin X."/>
            <person name="Woodcroft B.J."/>
            <person name="Tyson G.W."/>
            <person name="Hugenholtz P."/>
            <person name="Polz M.F."/>
            <person name="Zhang T."/>
        </authorList>
    </citation>
    <scope>NUCLEOTIDE SEQUENCE</scope>
    <source>
        <strain evidence="1">HKST-UBA11</strain>
    </source>
</reference>
<dbReference type="Gene3D" id="2.60.120.10">
    <property type="entry name" value="Jelly Rolls"/>
    <property type="match status" value="1"/>
</dbReference>
<dbReference type="InterPro" id="IPR014710">
    <property type="entry name" value="RmlC-like_jellyroll"/>
</dbReference>
<name>A0A955L8E2_9BACT</name>
<dbReference type="EMBL" id="JAGQLH010000066">
    <property type="protein sequence ID" value="MCA9385997.1"/>
    <property type="molecule type" value="Genomic_DNA"/>
</dbReference>